<dbReference type="GO" id="GO:0005634">
    <property type="term" value="C:nucleus"/>
    <property type="evidence" value="ECO:0007669"/>
    <property type="project" value="UniProtKB-SubCell"/>
</dbReference>
<dbReference type="Pfam" id="PF00847">
    <property type="entry name" value="AP2"/>
    <property type="match status" value="1"/>
</dbReference>
<dbReference type="GO" id="GO:0000976">
    <property type="term" value="F:transcription cis-regulatory region binding"/>
    <property type="evidence" value="ECO:0007669"/>
    <property type="project" value="TreeGrafter"/>
</dbReference>
<protein>
    <submittedName>
        <fullName evidence="11">AP2/ERF domain</fullName>
    </submittedName>
</protein>
<dbReference type="InterPro" id="IPR036955">
    <property type="entry name" value="AP2/ERF_dom_sf"/>
</dbReference>
<feature type="domain" description="AP2/ERF" evidence="10">
    <location>
        <begin position="73"/>
        <end position="138"/>
    </location>
</feature>
<keyword evidence="5" id="KW-0010">Activator</keyword>
<gene>
    <name evidence="11" type="ORF">RJ641_024530</name>
</gene>
<dbReference type="SUPFAM" id="SSF54171">
    <property type="entry name" value="DNA-binding domain"/>
    <property type="match status" value="1"/>
</dbReference>
<dbReference type="Gene3D" id="3.30.730.10">
    <property type="entry name" value="AP2/ERF domain"/>
    <property type="match status" value="1"/>
</dbReference>
<evidence type="ECO:0000256" key="8">
    <source>
        <dbReference type="ARBA" id="ARBA00024343"/>
    </source>
</evidence>
<evidence type="ECO:0000259" key="10">
    <source>
        <dbReference type="PROSITE" id="PS51032"/>
    </source>
</evidence>
<name>A0AAN8ZQV5_9MAGN</name>
<accession>A0AAN8ZQV5</accession>
<organism evidence="11 12">
    <name type="scientific">Dillenia turbinata</name>
    <dbReference type="NCBI Taxonomy" id="194707"/>
    <lineage>
        <taxon>Eukaryota</taxon>
        <taxon>Viridiplantae</taxon>
        <taxon>Streptophyta</taxon>
        <taxon>Embryophyta</taxon>
        <taxon>Tracheophyta</taxon>
        <taxon>Spermatophyta</taxon>
        <taxon>Magnoliopsida</taxon>
        <taxon>eudicotyledons</taxon>
        <taxon>Gunneridae</taxon>
        <taxon>Pentapetalae</taxon>
        <taxon>Dilleniales</taxon>
        <taxon>Dilleniaceae</taxon>
        <taxon>Dillenia</taxon>
    </lineage>
</organism>
<dbReference type="AlphaFoldDB" id="A0AAN8ZQV5"/>
<keyword evidence="4" id="KW-0238">DNA-binding</keyword>
<proteinExistence type="inferred from homology"/>
<dbReference type="PANTHER" id="PTHR31241">
    <property type="entry name" value="DEHYDRATION-RESPONSIVE ELEMENT-BINDING PROTEIN 2C"/>
    <property type="match status" value="1"/>
</dbReference>
<sequence>MDASAQSLKKKNKGKRRIGCNSVEEILEKWKTYNSQIEAEKHGELNVNRRVQAKGSKRGCMKGRGGPENEFCNFRGVRQRTWGKWVAEIREPHRGGQEPSQGHRRLWLGTFTTAQEAALAYDEAAKAMYGSHACLNFPNNTAEPKNYCVLRTITSSLAPVASVESLVFDDIKDKRCPKVEANCFQVGVTAEWKVKQEGQGREYAGVESNQRGDGKRVPDDSTKQKTGNESEEPANIKDLGDANGFGVRSYEYLPRSSTVEPYGIQYDPASDSILQNNDKNTSDANSERVLKREITELTGMEKFRGLDMSMTCGEPFDLESLVSITDDHFESSKYMIHDSGELDCRSEGQVHLQSVRPPDTSHQLQNPDTKLLGSLDKMEETQSDADNLSNSLRPGHDLELDEQDSLDSWLIELGFWGK</sequence>
<dbReference type="GO" id="GO:0006950">
    <property type="term" value="P:response to stress"/>
    <property type="evidence" value="ECO:0007669"/>
    <property type="project" value="TreeGrafter"/>
</dbReference>
<keyword evidence="6" id="KW-0804">Transcription</keyword>
<evidence type="ECO:0000256" key="4">
    <source>
        <dbReference type="ARBA" id="ARBA00023125"/>
    </source>
</evidence>
<dbReference type="InterPro" id="IPR001471">
    <property type="entry name" value="AP2/ERF_dom"/>
</dbReference>
<reference evidence="11 12" key="1">
    <citation type="submission" date="2023-12" db="EMBL/GenBank/DDBJ databases">
        <title>A high-quality genome assembly for Dillenia turbinata (Dilleniales).</title>
        <authorList>
            <person name="Chanderbali A."/>
        </authorList>
    </citation>
    <scope>NUCLEOTIDE SEQUENCE [LARGE SCALE GENOMIC DNA]</scope>
    <source>
        <strain evidence="11">LSX21</strain>
        <tissue evidence="11">Leaf</tissue>
    </source>
</reference>
<dbReference type="GO" id="GO:0045893">
    <property type="term" value="P:positive regulation of DNA-templated transcription"/>
    <property type="evidence" value="ECO:0007669"/>
    <property type="project" value="TreeGrafter"/>
</dbReference>
<feature type="region of interest" description="Disordered" evidence="9">
    <location>
        <begin position="199"/>
        <end position="242"/>
    </location>
</feature>
<comment type="caution">
    <text evidence="11">The sequence shown here is derived from an EMBL/GenBank/DDBJ whole genome shotgun (WGS) entry which is preliminary data.</text>
</comment>
<keyword evidence="12" id="KW-1185">Reference proteome</keyword>
<comment type="subcellular location">
    <subcellularLocation>
        <location evidence="1">Nucleus</location>
    </subcellularLocation>
</comment>
<dbReference type="EMBL" id="JBAMMX010000003">
    <property type="protein sequence ID" value="KAK6943428.1"/>
    <property type="molecule type" value="Genomic_DNA"/>
</dbReference>
<evidence type="ECO:0000256" key="6">
    <source>
        <dbReference type="ARBA" id="ARBA00023163"/>
    </source>
</evidence>
<dbReference type="Proteomes" id="UP001370490">
    <property type="component" value="Unassembled WGS sequence"/>
</dbReference>
<evidence type="ECO:0000256" key="3">
    <source>
        <dbReference type="ARBA" id="ARBA00023016"/>
    </source>
</evidence>
<keyword evidence="2" id="KW-0805">Transcription regulation</keyword>
<dbReference type="InterPro" id="IPR016177">
    <property type="entry name" value="DNA-bd_dom_sf"/>
</dbReference>
<keyword evidence="7" id="KW-0539">Nucleus</keyword>
<evidence type="ECO:0000313" key="11">
    <source>
        <dbReference type="EMBL" id="KAK6943428.1"/>
    </source>
</evidence>
<dbReference type="CDD" id="cd00018">
    <property type="entry name" value="AP2"/>
    <property type="match status" value="1"/>
</dbReference>
<dbReference type="SMART" id="SM00380">
    <property type="entry name" value="AP2"/>
    <property type="match status" value="1"/>
</dbReference>
<dbReference type="PANTHER" id="PTHR31241:SF62">
    <property type="entry name" value="DEHYDRATION-RESPONSIVE ELEMENT-BINDING PROTEIN 2D"/>
    <property type="match status" value="1"/>
</dbReference>
<dbReference type="GO" id="GO:0003700">
    <property type="term" value="F:DNA-binding transcription factor activity"/>
    <property type="evidence" value="ECO:0007669"/>
    <property type="project" value="InterPro"/>
</dbReference>
<evidence type="ECO:0000313" key="12">
    <source>
        <dbReference type="Proteomes" id="UP001370490"/>
    </source>
</evidence>
<dbReference type="FunFam" id="3.30.730.10:FF:000001">
    <property type="entry name" value="Ethylene-responsive transcription factor 2"/>
    <property type="match status" value="1"/>
</dbReference>
<evidence type="ECO:0000256" key="7">
    <source>
        <dbReference type="ARBA" id="ARBA00023242"/>
    </source>
</evidence>
<comment type="similarity">
    <text evidence="8">Belongs to the AP2/ERF transcription factor family. ERF subfamily.</text>
</comment>
<feature type="region of interest" description="Disordered" evidence="9">
    <location>
        <begin position="377"/>
        <end position="399"/>
    </location>
</feature>
<evidence type="ECO:0000256" key="5">
    <source>
        <dbReference type="ARBA" id="ARBA00023159"/>
    </source>
</evidence>
<evidence type="ECO:0000256" key="2">
    <source>
        <dbReference type="ARBA" id="ARBA00023015"/>
    </source>
</evidence>
<dbReference type="PRINTS" id="PR00367">
    <property type="entry name" value="ETHRSPELEMNT"/>
</dbReference>
<evidence type="ECO:0000256" key="9">
    <source>
        <dbReference type="SAM" id="MobiDB-lite"/>
    </source>
</evidence>
<feature type="compositionally biased region" description="Basic and acidic residues" evidence="9">
    <location>
        <begin position="210"/>
        <end position="240"/>
    </location>
</feature>
<evidence type="ECO:0000256" key="1">
    <source>
        <dbReference type="ARBA" id="ARBA00004123"/>
    </source>
</evidence>
<keyword evidence="3" id="KW-0346">Stress response</keyword>
<dbReference type="PROSITE" id="PS51032">
    <property type="entry name" value="AP2_ERF"/>
    <property type="match status" value="1"/>
</dbReference>